<dbReference type="Pfam" id="PF05970">
    <property type="entry name" value="PIF1"/>
    <property type="match status" value="1"/>
</dbReference>
<dbReference type="EC" id="5.6.2.3" evidence="1"/>
<keyword evidence="1" id="KW-0067">ATP-binding</keyword>
<keyword evidence="1" id="KW-0227">DNA damage</keyword>
<proteinExistence type="inferred from homology"/>
<feature type="domain" description="DNA helicase Pif1-like 2B" evidence="3">
    <location>
        <begin position="299"/>
        <end position="343"/>
    </location>
</feature>
<evidence type="ECO:0000313" key="4">
    <source>
        <dbReference type="EMBL" id="CAG8821200.1"/>
    </source>
</evidence>
<keyword evidence="1" id="KW-0233">DNA recombination</keyword>
<keyword evidence="1" id="KW-0347">Helicase</keyword>
<feature type="domain" description="DNA helicase Pif1-like DEAD-box helicase" evidence="2">
    <location>
        <begin position="34"/>
        <end position="237"/>
    </location>
</feature>
<protein>
    <recommendedName>
        <fullName evidence="1">ATP-dependent DNA helicase</fullName>
        <ecNumber evidence="1">5.6.2.3</ecNumber>
    </recommendedName>
</protein>
<dbReference type="Pfam" id="PF21530">
    <property type="entry name" value="Pif1_2B_dom"/>
    <property type="match status" value="1"/>
</dbReference>
<comment type="catalytic activity">
    <reaction evidence="1">
        <text>ATP + H2O = ADP + phosphate + H(+)</text>
        <dbReference type="Rhea" id="RHEA:13065"/>
        <dbReference type="ChEBI" id="CHEBI:15377"/>
        <dbReference type="ChEBI" id="CHEBI:15378"/>
        <dbReference type="ChEBI" id="CHEBI:30616"/>
        <dbReference type="ChEBI" id="CHEBI:43474"/>
        <dbReference type="ChEBI" id="CHEBI:456216"/>
        <dbReference type="EC" id="5.6.2.3"/>
    </reaction>
</comment>
<keyword evidence="1" id="KW-0378">Hydrolase</keyword>
<organism evidence="4 5">
    <name type="scientific">Gigaspora margarita</name>
    <dbReference type="NCBI Taxonomy" id="4874"/>
    <lineage>
        <taxon>Eukaryota</taxon>
        <taxon>Fungi</taxon>
        <taxon>Fungi incertae sedis</taxon>
        <taxon>Mucoromycota</taxon>
        <taxon>Glomeromycotina</taxon>
        <taxon>Glomeromycetes</taxon>
        <taxon>Diversisporales</taxon>
        <taxon>Gigasporaceae</taxon>
        <taxon>Gigaspora</taxon>
    </lineage>
</organism>
<dbReference type="InterPro" id="IPR010285">
    <property type="entry name" value="DNA_helicase_pif1-like_DEAD"/>
</dbReference>
<evidence type="ECO:0000259" key="3">
    <source>
        <dbReference type="Pfam" id="PF21530"/>
    </source>
</evidence>
<comment type="similarity">
    <text evidence="1">Belongs to the helicase family.</text>
</comment>
<dbReference type="PANTHER" id="PTHR10492:SF95">
    <property type="entry name" value="HELITRON HELICASE-LIKE DOMAIN-CONTAINING PROTEIN"/>
    <property type="match status" value="1"/>
</dbReference>
<dbReference type="SUPFAM" id="SSF52540">
    <property type="entry name" value="P-loop containing nucleoside triphosphate hydrolases"/>
    <property type="match status" value="1"/>
</dbReference>
<dbReference type="Gene3D" id="3.40.50.300">
    <property type="entry name" value="P-loop containing nucleotide triphosphate hydrolases"/>
    <property type="match status" value="1"/>
</dbReference>
<reference evidence="4 5" key="1">
    <citation type="submission" date="2021-06" db="EMBL/GenBank/DDBJ databases">
        <authorList>
            <person name="Kallberg Y."/>
            <person name="Tangrot J."/>
            <person name="Rosling A."/>
        </authorList>
    </citation>
    <scope>NUCLEOTIDE SEQUENCE [LARGE SCALE GENOMIC DNA]</scope>
    <source>
        <strain evidence="4 5">120-4 pot B 10/14</strain>
    </source>
</reference>
<dbReference type="InterPro" id="IPR027417">
    <property type="entry name" value="P-loop_NTPase"/>
</dbReference>
<name>A0ABN7W8V1_GIGMA</name>
<comment type="cofactor">
    <cofactor evidence="1">
        <name>Mg(2+)</name>
        <dbReference type="ChEBI" id="CHEBI:18420"/>
    </cofactor>
</comment>
<comment type="caution">
    <text evidence="4">The sequence shown here is derived from an EMBL/GenBank/DDBJ whole genome shotgun (WGS) entry which is preliminary data.</text>
</comment>
<dbReference type="InterPro" id="IPR049163">
    <property type="entry name" value="Pif1-like_2B_dom"/>
</dbReference>
<keyword evidence="5" id="KW-1185">Reference proteome</keyword>
<evidence type="ECO:0000259" key="2">
    <source>
        <dbReference type="Pfam" id="PF05970"/>
    </source>
</evidence>
<accession>A0ABN7W8V1</accession>
<dbReference type="EMBL" id="CAJVQB010034467">
    <property type="protein sequence ID" value="CAG8821200.1"/>
    <property type="molecule type" value="Genomic_DNA"/>
</dbReference>
<keyword evidence="1" id="KW-0547">Nucleotide-binding</keyword>
<dbReference type="PANTHER" id="PTHR10492">
    <property type="match status" value="1"/>
</dbReference>
<keyword evidence="1" id="KW-0234">DNA repair</keyword>
<evidence type="ECO:0000256" key="1">
    <source>
        <dbReference type="RuleBase" id="RU363044"/>
    </source>
</evidence>
<sequence length="370" mass="41888">LLQPLNHLSEVMRVRNQYSNYNVLIAKSKEMINQLNLEQNSIYQKVMAHVYNNISLIIFINGHAGRDKTFLVNVICIVIRSLKKIALSCATTGLAALNYDGGHTVHSLFHILVEHNNDGYKYQINLNSERTKLIQESTIITWDELPMVHKGNIESVDILLCELCNYNAPFSRKIFIGIGDFCQVAPVIPNARRIATILESIKLSTIWNLFETYNLQQPVRDASDPEFSKFMDDVGDGINGEDISLSLLNSTNDLNKAINFIFPINILNNPIFIVSIADDETNQNSHENQNIQRNMITTELLNSFNSSGIPTHHLKLKHGCIATIMRNLSLYDSLCKNTKVVILNIGQQLVTVQNTKTNSLIYLPRITFLF</sequence>
<evidence type="ECO:0000313" key="5">
    <source>
        <dbReference type="Proteomes" id="UP000789901"/>
    </source>
</evidence>
<feature type="non-terminal residue" evidence="4">
    <location>
        <position position="1"/>
    </location>
</feature>
<gene>
    <name evidence="4" type="ORF">GMARGA_LOCUS27767</name>
</gene>
<dbReference type="Proteomes" id="UP000789901">
    <property type="component" value="Unassembled WGS sequence"/>
</dbReference>